<reference evidence="1" key="2">
    <citation type="submission" date="2020-09" db="EMBL/GenBank/DDBJ databases">
        <authorList>
            <person name="Sun Q."/>
            <person name="Ohkuma M."/>
        </authorList>
    </citation>
    <scope>NUCLEOTIDE SEQUENCE</scope>
    <source>
        <strain evidence="1">JCM 31311</strain>
    </source>
</reference>
<gene>
    <name evidence="1" type="ORF">GCM10008957_26130</name>
</gene>
<proteinExistence type="predicted"/>
<keyword evidence="2" id="KW-1185">Reference proteome</keyword>
<reference evidence="1" key="1">
    <citation type="journal article" date="2014" name="Int. J. Syst. Evol. Microbiol.">
        <title>Complete genome sequence of Corynebacterium casei LMG S-19264T (=DSM 44701T), isolated from a smear-ripened cheese.</title>
        <authorList>
            <consortium name="US DOE Joint Genome Institute (JGI-PGF)"/>
            <person name="Walter F."/>
            <person name="Albersmeier A."/>
            <person name="Kalinowski J."/>
            <person name="Ruckert C."/>
        </authorList>
    </citation>
    <scope>NUCLEOTIDE SEQUENCE</scope>
    <source>
        <strain evidence="1">JCM 31311</strain>
    </source>
</reference>
<dbReference type="EMBL" id="BMQL01000014">
    <property type="protein sequence ID" value="GGR12044.1"/>
    <property type="molecule type" value="Genomic_DNA"/>
</dbReference>
<protein>
    <submittedName>
        <fullName evidence="1">Uncharacterized protein</fullName>
    </submittedName>
</protein>
<dbReference type="RefSeq" id="WP_229776056.1">
    <property type="nucleotide sequence ID" value="NZ_BMQL01000014.1"/>
</dbReference>
<evidence type="ECO:0000313" key="2">
    <source>
        <dbReference type="Proteomes" id="UP000603865"/>
    </source>
</evidence>
<organism evidence="1 2">
    <name type="scientific">Deinococcus ruber</name>
    <dbReference type="NCBI Taxonomy" id="1848197"/>
    <lineage>
        <taxon>Bacteria</taxon>
        <taxon>Thermotogati</taxon>
        <taxon>Deinococcota</taxon>
        <taxon>Deinococci</taxon>
        <taxon>Deinococcales</taxon>
        <taxon>Deinococcaceae</taxon>
        <taxon>Deinococcus</taxon>
    </lineage>
</organism>
<accession>A0A918C9I8</accession>
<sequence>MLEQLRHLPGCLRADLLSSPQQPALSLLESRWHGTPPALDVPPGCNAWAFVVEESWQAS</sequence>
<evidence type="ECO:0000313" key="1">
    <source>
        <dbReference type="EMBL" id="GGR12044.1"/>
    </source>
</evidence>
<name>A0A918C9I8_9DEIO</name>
<comment type="caution">
    <text evidence="1">The sequence shown here is derived from an EMBL/GenBank/DDBJ whole genome shotgun (WGS) entry which is preliminary data.</text>
</comment>
<dbReference type="Proteomes" id="UP000603865">
    <property type="component" value="Unassembled WGS sequence"/>
</dbReference>
<dbReference type="AlphaFoldDB" id="A0A918C9I8"/>